<comment type="caution">
    <text evidence="2">The sequence shown here is derived from an EMBL/GenBank/DDBJ whole genome shotgun (WGS) entry which is preliminary data.</text>
</comment>
<gene>
    <name evidence="2" type="ORF">GCM10009069_13910</name>
</gene>
<reference evidence="2" key="1">
    <citation type="journal article" date="2014" name="Int. J. Syst. Evol. Microbiol.">
        <title>Complete genome sequence of Corynebacterium casei LMG S-19264T (=DSM 44701T), isolated from a smear-ripened cheese.</title>
        <authorList>
            <consortium name="US DOE Joint Genome Institute (JGI-PGF)"/>
            <person name="Walter F."/>
            <person name="Albersmeier A."/>
            <person name="Kalinowski J."/>
            <person name="Ruckert C."/>
        </authorList>
    </citation>
    <scope>NUCLEOTIDE SEQUENCE</scope>
    <source>
        <strain evidence="2">KCTC 32513</strain>
    </source>
</reference>
<dbReference type="RefSeq" id="WP_189496793.1">
    <property type="nucleotide sequence ID" value="NZ_BMZH01000004.1"/>
</dbReference>
<evidence type="ECO:0000313" key="3">
    <source>
        <dbReference type="Proteomes" id="UP000634004"/>
    </source>
</evidence>
<dbReference type="Pfam" id="PF13480">
    <property type="entry name" value="Acetyltransf_6"/>
    <property type="match status" value="1"/>
</dbReference>
<dbReference type="InterPro" id="IPR016181">
    <property type="entry name" value="Acyl_CoA_acyltransferase"/>
</dbReference>
<sequence length="369" mass="40589">MAVAFNIETLDFSDISAEDFAAWTALRDANPALESPYHHPDYHDCVNRHQGGGRVTLARQDGALVALLPWQGGTFARPSGAPLSDYQTIIAAPETDITIENLLAEQAVGAFHYSAMPSPDGDETCRMEIGLPEDWRGARDGSYRRHLKSTRRRIRNTEEDIGPRRIVTQSRDVDAYQALMGWKRDKFDETGKFDVLANDGTSGILKDLWERGPNAPLRADLHVLYFGNRIAACDLGLTDGRVFHSWIVGYDPDFLTYAPGIQLLEAMIDAAPDLGYGVIDLGPGTDGYKRQYATHSRRISSGVATLPTAAGAMAAGYDRMELALREKTGDALGKLRRRYSQISACEPRLSKRSAAIVSALGNHIRRDPA</sequence>
<protein>
    <recommendedName>
        <fullName evidence="1">BioF2-like acetyltransferase domain-containing protein</fullName>
    </recommendedName>
</protein>
<name>A0A8J3G261_9PROT</name>
<keyword evidence="3" id="KW-1185">Reference proteome</keyword>
<accession>A0A8J3G261</accession>
<dbReference type="SUPFAM" id="SSF55729">
    <property type="entry name" value="Acyl-CoA N-acyltransferases (Nat)"/>
    <property type="match status" value="1"/>
</dbReference>
<evidence type="ECO:0000259" key="1">
    <source>
        <dbReference type="Pfam" id="PF13480"/>
    </source>
</evidence>
<evidence type="ECO:0000313" key="2">
    <source>
        <dbReference type="EMBL" id="GHA91914.1"/>
    </source>
</evidence>
<dbReference type="InterPro" id="IPR038740">
    <property type="entry name" value="BioF2-like_GNAT_dom"/>
</dbReference>
<organism evidence="2 3">
    <name type="scientific">Algimonas arctica</name>
    <dbReference type="NCBI Taxonomy" id="1479486"/>
    <lineage>
        <taxon>Bacteria</taxon>
        <taxon>Pseudomonadati</taxon>
        <taxon>Pseudomonadota</taxon>
        <taxon>Alphaproteobacteria</taxon>
        <taxon>Maricaulales</taxon>
        <taxon>Robiginitomaculaceae</taxon>
        <taxon>Algimonas</taxon>
    </lineage>
</organism>
<dbReference type="AlphaFoldDB" id="A0A8J3G261"/>
<dbReference type="Proteomes" id="UP000634004">
    <property type="component" value="Unassembled WGS sequence"/>
</dbReference>
<dbReference type="Gene3D" id="3.40.630.30">
    <property type="match status" value="1"/>
</dbReference>
<dbReference type="EMBL" id="BMZH01000004">
    <property type="protein sequence ID" value="GHA91914.1"/>
    <property type="molecule type" value="Genomic_DNA"/>
</dbReference>
<reference evidence="2" key="2">
    <citation type="submission" date="2020-09" db="EMBL/GenBank/DDBJ databases">
        <authorList>
            <person name="Sun Q."/>
            <person name="Kim S."/>
        </authorList>
    </citation>
    <scope>NUCLEOTIDE SEQUENCE</scope>
    <source>
        <strain evidence="2">KCTC 32513</strain>
    </source>
</reference>
<proteinExistence type="predicted"/>
<feature type="domain" description="BioF2-like acetyltransferase" evidence="1">
    <location>
        <begin position="145"/>
        <end position="290"/>
    </location>
</feature>